<keyword evidence="4 7" id="KW-0472">Membrane</keyword>
<feature type="region of interest" description="Disordered" evidence="6">
    <location>
        <begin position="169"/>
        <end position="215"/>
    </location>
</feature>
<sequence length="215" mass="24162">MTRLSATGFCPPWCHKRAKDSPGRFLSSTEQTTLVDNRWGPGYLARCPVVQGPVLRPGVTCALSNSGQLSPLWHWHRDILRSRRHPAGTMASSYPILMALVLLASAEAQQANRATGTTRVLQPWLVGLTAVVVFLFIVFVLMIVNRLWCKKKRHEDPISSRLAVNPYDNPAMDLGEDGERKELSSLNEDKHKKTTEKVKWQKEENAEEGEKITSM</sequence>
<keyword evidence="2 7" id="KW-0812">Transmembrane</keyword>
<evidence type="ECO:0008006" key="10">
    <source>
        <dbReference type="Google" id="ProtNLM"/>
    </source>
</evidence>
<evidence type="ECO:0000256" key="7">
    <source>
        <dbReference type="SAM" id="Phobius"/>
    </source>
</evidence>
<accession>A0AAV7L095</accession>
<proteinExistence type="inferred from homology"/>
<dbReference type="PANTHER" id="PTHR15296:SF2">
    <property type="entry name" value="SMALL INTEGRAL MEMBRANE PROTEIN 24"/>
    <property type="match status" value="1"/>
</dbReference>
<evidence type="ECO:0000256" key="6">
    <source>
        <dbReference type="SAM" id="MobiDB-lite"/>
    </source>
</evidence>
<gene>
    <name evidence="8" type="ORF">NDU88_005279</name>
</gene>
<feature type="transmembrane region" description="Helical" evidence="7">
    <location>
        <begin position="87"/>
        <end position="104"/>
    </location>
</feature>
<comment type="caution">
    <text evidence="8">The sequence shown here is derived from an EMBL/GenBank/DDBJ whole genome shotgun (WGS) entry which is preliminary data.</text>
</comment>
<dbReference type="Pfam" id="PF15807">
    <property type="entry name" value="MAP17"/>
    <property type="match status" value="1"/>
</dbReference>
<keyword evidence="3 7" id="KW-1133">Transmembrane helix</keyword>
<feature type="transmembrane region" description="Helical" evidence="7">
    <location>
        <begin position="124"/>
        <end position="144"/>
    </location>
</feature>
<evidence type="ECO:0000256" key="1">
    <source>
        <dbReference type="ARBA" id="ARBA00004167"/>
    </source>
</evidence>
<evidence type="ECO:0000256" key="5">
    <source>
        <dbReference type="ARBA" id="ARBA00049650"/>
    </source>
</evidence>
<dbReference type="EMBL" id="JANPWB010000016">
    <property type="protein sequence ID" value="KAJ1085146.1"/>
    <property type="molecule type" value="Genomic_DNA"/>
</dbReference>
<dbReference type="GO" id="GO:0016020">
    <property type="term" value="C:membrane"/>
    <property type="evidence" value="ECO:0007669"/>
    <property type="project" value="UniProtKB-SubCell"/>
</dbReference>
<comment type="subcellular location">
    <subcellularLocation>
        <location evidence="1">Membrane</location>
        <topology evidence="1">Single-pass membrane protein</topology>
    </subcellularLocation>
</comment>
<keyword evidence="9" id="KW-1185">Reference proteome</keyword>
<organism evidence="8 9">
    <name type="scientific">Pleurodeles waltl</name>
    <name type="common">Iberian ribbed newt</name>
    <dbReference type="NCBI Taxonomy" id="8319"/>
    <lineage>
        <taxon>Eukaryota</taxon>
        <taxon>Metazoa</taxon>
        <taxon>Chordata</taxon>
        <taxon>Craniata</taxon>
        <taxon>Vertebrata</taxon>
        <taxon>Euteleostomi</taxon>
        <taxon>Amphibia</taxon>
        <taxon>Batrachia</taxon>
        <taxon>Caudata</taxon>
        <taxon>Salamandroidea</taxon>
        <taxon>Salamandridae</taxon>
        <taxon>Pleurodelinae</taxon>
        <taxon>Pleurodeles</taxon>
    </lineage>
</organism>
<feature type="compositionally biased region" description="Basic and acidic residues" evidence="6">
    <location>
        <begin position="177"/>
        <end position="215"/>
    </location>
</feature>
<comment type="similarity">
    <text evidence="5">Belongs to the PDZK1-interacting protein 1/SMIM24 family.</text>
</comment>
<dbReference type="InterPro" id="IPR031627">
    <property type="entry name" value="PDZK1IP1/SMIM24"/>
</dbReference>
<evidence type="ECO:0000313" key="9">
    <source>
        <dbReference type="Proteomes" id="UP001066276"/>
    </source>
</evidence>
<evidence type="ECO:0000256" key="2">
    <source>
        <dbReference type="ARBA" id="ARBA00022692"/>
    </source>
</evidence>
<dbReference type="PANTHER" id="PTHR15296">
    <property type="entry name" value="MEMBRANE-ASSOCIATED PROTEIN MAP17"/>
    <property type="match status" value="1"/>
</dbReference>
<dbReference type="Proteomes" id="UP001066276">
    <property type="component" value="Chromosome 12"/>
</dbReference>
<reference evidence="8" key="1">
    <citation type="journal article" date="2022" name="bioRxiv">
        <title>Sequencing and chromosome-scale assembly of the giantPleurodeles waltlgenome.</title>
        <authorList>
            <person name="Brown T."/>
            <person name="Elewa A."/>
            <person name="Iarovenko S."/>
            <person name="Subramanian E."/>
            <person name="Araus A.J."/>
            <person name="Petzold A."/>
            <person name="Susuki M."/>
            <person name="Suzuki K.-i.T."/>
            <person name="Hayashi T."/>
            <person name="Toyoda A."/>
            <person name="Oliveira C."/>
            <person name="Osipova E."/>
            <person name="Leigh N.D."/>
            <person name="Simon A."/>
            <person name="Yun M.H."/>
        </authorList>
    </citation>
    <scope>NUCLEOTIDE SEQUENCE</scope>
    <source>
        <strain evidence="8">20211129_DDA</strain>
        <tissue evidence="8">Liver</tissue>
    </source>
</reference>
<dbReference type="AlphaFoldDB" id="A0AAV7L095"/>
<evidence type="ECO:0000256" key="3">
    <source>
        <dbReference type="ARBA" id="ARBA00022989"/>
    </source>
</evidence>
<protein>
    <recommendedName>
        <fullName evidence="10">Small integral membrane protein 24</fullName>
    </recommendedName>
</protein>
<name>A0AAV7L095_PLEWA</name>
<evidence type="ECO:0000313" key="8">
    <source>
        <dbReference type="EMBL" id="KAJ1085146.1"/>
    </source>
</evidence>
<evidence type="ECO:0000256" key="4">
    <source>
        <dbReference type="ARBA" id="ARBA00023136"/>
    </source>
</evidence>